<accession>A0A381QEF1</accession>
<sequence>MKLKRNLKIITLFVFFLCLFTFMDFVRIYLSSQSNLGSKIYRETVIVLTGGPNRITKGFDLLEKGHAKVMFISGVNPVVKRSDISKIVNPKNDKRRANLFSCCVFLGKKSKDTKSNAEETSDWMISRDHSKALLVTSLEHMPRSIIEFHNNAPDIDIIPWPIITKMYYKWYNPRNYKTIILEYLRYTVIRLKYIIV</sequence>
<dbReference type="InterPro" id="IPR003848">
    <property type="entry name" value="DUF218"/>
</dbReference>
<dbReference type="Pfam" id="PF02698">
    <property type="entry name" value="DUF218"/>
    <property type="match status" value="1"/>
</dbReference>
<keyword evidence="1" id="KW-0472">Membrane</keyword>
<evidence type="ECO:0000313" key="3">
    <source>
        <dbReference type="EMBL" id="SUZ76447.1"/>
    </source>
</evidence>
<reference evidence="3" key="1">
    <citation type="submission" date="2018-05" db="EMBL/GenBank/DDBJ databases">
        <authorList>
            <person name="Lanie J.A."/>
            <person name="Ng W.-L."/>
            <person name="Kazmierczak K.M."/>
            <person name="Andrzejewski T.M."/>
            <person name="Davidsen T.M."/>
            <person name="Wayne K.J."/>
            <person name="Tettelin H."/>
            <person name="Glass J.I."/>
            <person name="Rusch D."/>
            <person name="Podicherti R."/>
            <person name="Tsui H.-C.T."/>
            <person name="Winkler M.E."/>
        </authorList>
    </citation>
    <scope>NUCLEOTIDE SEQUENCE</scope>
</reference>
<keyword evidence="1" id="KW-1133">Transmembrane helix</keyword>
<dbReference type="CDD" id="cd06259">
    <property type="entry name" value="YdcF-like"/>
    <property type="match status" value="1"/>
</dbReference>
<keyword evidence="1" id="KW-0812">Transmembrane</keyword>
<dbReference type="AlphaFoldDB" id="A0A381QEF1"/>
<evidence type="ECO:0000259" key="2">
    <source>
        <dbReference type="Pfam" id="PF02698"/>
    </source>
</evidence>
<feature type="domain" description="DUF218" evidence="2">
    <location>
        <begin position="44"/>
        <end position="183"/>
    </location>
</feature>
<proteinExistence type="predicted"/>
<name>A0A381QEF1_9ZZZZ</name>
<evidence type="ECO:0000256" key="1">
    <source>
        <dbReference type="SAM" id="Phobius"/>
    </source>
</evidence>
<organism evidence="3">
    <name type="scientific">marine metagenome</name>
    <dbReference type="NCBI Taxonomy" id="408172"/>
    <lineage>
        <taxon>unclassified sequences</taxon>
        <taxon>metagenomes</taxon>
        <taxon>ecological metagenomes</taxon>
    </lineage>
</organism>
<feature type="transmembrane region" description="Helical" evidence="1">
    <location>
        <begin position="12"/>
        <end position="30"/>
    </location>
</feature>
<dbReference type="EMBL" id="UINC01001278">
    <property type="protein sequence ID" value="SUZ76447.1"/>
    <property type="molecule type" value="Genomic_DNA"/>
</dbReference>
<protein>
    <recommendedName>
        <fullName evidence="2">DUF218 domain-containing protein</fullName>
    </recommendedName>
</protein>
<gene>
    <name evidence="3" type="ORF">METZ01_LOCUS29301</name>
</gene>